<dbReference type="CDD" id="cd02440">
    <property type="entry name" value="AdoMet_MTases"/>
    <property type="match status" value="1"/>
</dbReference>
<dbReference type="UniPathway" id="UPA00078"/>
<dbReference type="EMBL" id="JABVCQ010000004">
    <property type="protein sequence ID" value="MBB1125081.1"/>
    <property type="molecule type" value="Genomic_DNA"/>
</dbReference>
<dbReference type="Gene3D" id="3.40.50.150">
    <property type="entry name" value="Vaccinia Virus protein VP39"/>
    <property type="match status" value="1"/>
</dbReference>
<comment type="similarity">
    <text evidence="8">Belongs to the methyltransferase superfamily.</text>
</comment>
<evidence type="ECO:0000256" key="3">
    <source>
        <dbReference type="ARBA" id="ARBA00012327"/>
    </source>
</evidence>
<comment type="catalytic activity">
    <reaction evidence="1 8">
        <text>malonyl-[ACP] + S-adenosyl-L-methionine = malonyl-[ACP] methyl ester + S-adenosyl-L-homocysteine</text>
        <dbReference type="Rhea" id="RHEA:17105"/>
        <dbReference type="Rhea" id="RHEA-COMP:9623"/>
        <dbReference type="Rhea" id="RHEA-COMP:9954"/>
        <dbReference type="ChEBI" id="CHEBI:57856"/>
        <dbReference type="ChEBI" id="CHEBI:59789"/>
        <dbReference type="ChEBI" id="CHEBI:78449"/>
        <dbReference type="ChEBI" id="CHEBI:78845"/>
        <dbReference type="EC" id="2.1.1.197"/>
    </reaction>
</comment>
<evidence type="ECO:0000256" key="6">
    <source>
        <dbReference type="ARBA" id="ARBA00022691"/>
    </source>
</evidence>
<keyword evidence="11" id="KW-1185">Reference proteome</keyword>
<evidence type="ECO:0000313" key="11">
    <source>
        <dbReference type="Proteomes" id="UP000548632"/>
    </source>
</evidence>
<proteinExistence type="inferred from homology"/>
<keyword evidence="7 8" id="KW-0093">Biotin biosynthesis</keyword>
<keyword evidence="5 8" id="KW-0808">Transferase</keyword>
<dbReference type="GO" id="GO:0032259">
    <property type="term" value="P:methylation"/>
    <property type="evidence" value="ECO:0007669"/>
    <property type="project" value="UniProtKB-KW"/>
</dbReference>
<evidence type="ECO:0000256" key="2">
    <source>
        <dbReference type="ARBA" id="ARBA00004746"/>
    </source>
</evidence>
<gene>
    <name evidence="8 10" type="primary">bioC</name>
    <name evidence="10" type="ORF">HUK38_02410</name>
</gene>
<dbReference type="EC" id="2.1.1.197" evidence="3 8"/>
<dbReference type="InterPro" id="IPR011814">
    <property type="entry name" value="BioC"/>
</dbReference>
<dbReference type="GO" id="GO:0009102">
    <property type="term" value="P:biotin biosynthetic process"/>
    <property type="evidence" value="ECO:0007669"/>
    <property type="project" value="UniProtKB-UniRule"/>
</dbReference>
<dbReference type="InterPro" id="IPR029063">
    <property type="entry name" value="SAM-dependent_MTases_sf"/>
</dbReference>
<reference evidence="10 11" key="1">
    <citation type="journal article" date="2020" name="Arch. Microbiol.">
        <title>The genome sequence of the giant phototrophic gammaproteobacterium Thiospirillum jenense gives insight into its physiological properties and phylogenetic relationships.</title>
        <authorList>
            <person name="Imhoff J.F."/>
            <person name="Meyer T.E."/>
            <person name="Kyndt J.A."/>
        </authorList>
    </citation>
    <scope>NUCLEOTIDE SEQUENCE [LARGE SCALE GENOMIC DNA]</scope>
    <source>
        <strain evidence="10 11">DSM 216</strain>
    </source>
</reference>
<dbReference type="GO" id="GO:0102130">
    <property type="term" value="F:malonyl-CoA methyltransferase activity"/>
    <property type="evidence" value="ECO:0007669"/>
    <property type="project" value="UniProtKB-EC"/>
</dbReference>
<evidence type="ECO:0000259" key="9">
    <source>
        <dbReference type="Pfam" id="PF08241"/>
    </source>
</evidence>
<evidence type="ECO:0000256" key="4">
    <source>
        <dbReference type="ARBA" id="ARBA00022603"/>
    </source>
</evidence>
<dbReference type="HAMAP" id="MF_00835">
    <property type="entry name" value="BioC"/>
    <property type="match status" value="1"/>
</dbReference>
<evidence type="ECO:0000256" key="5">
    <source>
        <dbReference type="ARBA" id="ARBA00022679"/>
    </source>
</evidence>
<evidence type="ECO:0000256" key="1">
    <source>
        <dbReference type="ARBA" id="ARBA00000852"/>
    </source>
</evidence>
<dbReference type="SUPFAM" id="SSF53335">
    <property type="entry name" value="S-adenosyl-L-methionine-dependent methyltransferases"/>
    <property type="match status" value="1"/>
</dbReference>
<evidence type="ECO:0000313" key="10">
    <source>
        <dbReference type="EMBL" id="MBB1125081.1"/>
    </source>
</evidence>
<dbReference type="NCBIfam" id="TIGR02072">
    <property type="entry name" value="BioC"/>
    <property type="match status" value="1"/>
</dbReference>
<dbReference type="InterPro" id="IPR050602">
    <property type="entry name" value="Malonyl-ACP_OMT"/>
</dbReference>
<dbReference type="GO" id="GO:0008757">
    <property type="term" value="F:S-adenosylmethionine-dependent methyltransferase activity"/>
    <property type="evidence" value="ECO:0007669"/>
    <property type="project" value="InterPro"/>
</dbReference>
<protein>
    <recommendedName>
        <fullName evidence="3 8">Malonyl-[acyl-carrier protein] O-methyltransferase</fullName>
        <shortName evidence="8">Malonyl-ACP O-methyltransferase</shortName>
        <ecNumber evidence="3 8">2.1.1.197</ecNumber>
    </recommendedName>
    <alternativeName>
        <fullName evidence="8">Biotin synthesis protein BioC</fullName>
    </alternativeName>
</protein>
<name>A0A839H6A4_9GAMM</name>
<comment type="function">
    <text evidence="8">Converts the free carboxyl group of a malonyl-thioester to its methyl ester by transfer of a methyl group from S-adenosyl-L-methionine (SAM). It allows to synthesize pimeloyl-ACP via the fatty acid synthetic pathway.</text>
</comment>
<comment type="caution">
    <text evidence="10">The sequence shown here is derived from an EMBL/GenBank/DDBJ whole genome shotgun (WGS) entry which is preliminary data.</text>
</comment>
<dbReference type="PANTHER" id="PTHR13090:SF1">
    <property type="entry name" value="ARGININE-HYDROXYLASE NDUFAF5, MITOCHONDRIAL"/>
    <property type="match status" value="1"/>
</dbReference>
<keyword evidence="4 8" id="KW-0489">Methyltransferase</keyword>
<organism evidence="10 11">
    <name type="scientific">Thiospirillum jenense</name>
    <dbReference type="NCBI Taxonomy" id="1653858"/>
    <lineage>
        <taxon>Bacteria</taxon>
        <taxon>Pseudomonadati</taxon>
        <taxon>Pseudomonadota</taxon>
        <taxon>Gammaproteobacteria</taxon>
        <taxon>Chromatiales</taxon>
        <taxon>Chromatiaceae</taxon>
        <taxon>Thiospirillum</taxon>
    </lineage>
</organism>
<keyword evidence="6 8" id="KW-0949">S-adenosyl-L-methionine</keyword>
<dbReference type="InterPro" id="IPR013216">
    <property type="entry name" value="Methyltransf_11"/>
</dbReference>
<dbReference type="Pfam" id="PF08241">
    <property type="entry name" value="Methyltransf_11"/>
    <property type="match status" value="1"/>
</dbReference>
<dbReference type="GO" id="GO:0010340">
    <property type="term" value="F:carboxyl-O-methyltransferase activity"/>
    <property type="evidence" value="ECO:0007669"/>
    <property type="project" value="UniProtKB-UniRule"/>
</dbReference>
<sequence>MAPPPPPAPPIDKSAARRAFDRAAPHYDQYAILQQELNCRLLERLDLLRIQPQRILDLGCGTGTALPDLCRRYPTAEVIALDFAPAMLTCARQQLLTNQSVAPTTAPSPVQFLCADVDALPLAPRSVDLIFSNATLQWSNALEATLATLAQVLRPGGAFLFNTFGVDTLHELRSAWAAVDSHPHVSEFFDLHDIGDALLRVGFAEPVMDAERIVMTYANLRDLMRDLKGIGAHNPLHQRARGLTSRARFAALERAYQPWRHPDGRWPATWEVTYGLAWQATVAQSRPSVAVALPLTPRQQCQPPDATAVQS</sequence>
<dbReference type="AlphaFoldDB" id="A0A839H6A4"/>
<evidence type="ECO:0000256" key="8">
    <source>
        <dbReference type="HAMAP-Rule" id="MF_00835"/>
    </source>
</evidence>
<feature type="domain" description="Methyltransferase type 11" evidence="9">
    <location>
        <begin position="56"/>
        <end position="161"/>
    </location>
</feature>
<dbReference type="PANTHER" id="PTHR13090">
    <property type="entry name" value="ARGININE-HYDROXYLASE NDUFAF5, MITOCHONDRIAL"/>
    <property type="match status" value="1"/>
</dbReference>
<comment type="pathway">
    <text evidence="2 8">Cofactor biosynthesis; biotin biosynthesis.</text>
</comment>
<dbReference type="Proteomes" id="UP000548632">
    <property type="component" value="Unassembled WGS sequence"/>
</dbReference>
<accession>A0A839H6A4</accession>
<evidence type="ECO:0000256" key="7">
    <source>
        <dbReference type="ARBA" id="ARBA00022756"/>
    </source>
</evidence>